<evidence type="ECO:0000256" key="4">
    <source>
        <dbReference type="SAM" id="MobiDB-lite"/>
    </source>
</evidence>
<accession>A0A5J5D048</accession>
<dbReference type="GO" id="GO:0032259">
    <property type="term" value="P:methylation"/>
    <property type="evidence" value="ECO:0007669"/>
    <property type="project" value="UniProtKB-KW"/>
</dbReference>
<dbReference type="Gene3D" id="3.40.50.150">
    <property type="entry name" value="Vaccinia Virus protein VP39"/>
    <property type="match status" value="1"/>
</dbReference>
<evidence type="ECO:0000313" key="7">
    <source>
        <dbReference type="Proteomes" id="UP000327493"/>
    </source>
</evidence>
<comment type="similarity">
    <text evidence="1">Belongs to the methyltransferase superfamily.</text>
</comment>
<feature type="region of interest" description="Disordered" evidence="4">
    <location>
        <begin position="118"/>
        <end position="143"/>
    </location>
</feature>
<comment type="caution">
    <text evidence="6">The sequence shown here is derived from an EMBL/GenBank/DDBJ whole genome shotgun (WGS) entry which is preliminary data.</text>
</comment>
<name>A0A5J5D048_9PERO</name>
<dbReference type="Proteomes" id="UP000327493">
    <property type="component" value="Chromosome 12"/>
</dbReference>
<evidence type="ECO:0000256" key="1">
    <source>
        <dbReference type="ARBA" id="ARBA00008361"/>
    </source>
</evidence>
<evidence type="ECO:0000313" key="6">
    <source>
        <dbReference type="EMBL" id="KAA8587317.1"/>
    </source>
</evidence>
<reference evidence="6 7" key="1">
    <citation type="submission" date="2019-08" db="EMBL/GenBank/DDBJ databases">
        <title>A chromosome-level genome assembly, high-density linkage maps, and genome scans reveal the genomic architecture of hybrid incompatibilities underlying speciation via character displacement in darters (Percidae: Etheostominae).</title>
        <authorList>
            <person name="Moran R.L."/>
            <person name="Catchen J.M."/>
            <person name="Fuller R.C."/>
        </authorList>
    </citation>
    <scope>NUCLEOTIDE SEQUENCE [LARGE SCALE GENOMIC DNA]</scope>
    <source>
        <strain evidence="6">EspeVRDwgs_2016</strain>
        <tissue evidence="6">Muscle</tissue>
    </source>
</reference>
<organism evidence="6 7">
    <name type="scientific">Etheostoma spectabile</name>
    <name type="common">orangethroat darter</name>
    <dbReference type="NCBI Taxonomy" id="54343"/>
    <lineage>
        <taxon>Eukaryota</taxon>
        <taxon>Metazoa</taxon>
        <taxon>Chordata</taxon>
        <taxon>Craniata</taxon>
        <taxon>Vertebrata</taxon>
        <taxon>Euteleostomi</taxon>
        <taxon>Actinopterygii</taxon>
        <taxon>Neopterygii</taxon>
        <taxon>Teleostei</taxon>
        <taxon>Neoteleostei</taxon>
        <taxon>Acanthomorphata</taxon>
        <taxon>Eupercaria</taxon>
        <taxon>Perciformes</taxon>
        <taxon>Percoidei</taxon>
        <taxon>Percidae</taxon>
        <taxon>Etheostomatinae</taxon>
        <taxon>Etheostoma</taxon>
    </lineage>
</organism>
<dbReference type="SUPFAM" id="SSF53335">
    <property type="entry name" value="S-adenosyl-L-methionine-dependent methyltransferases"/>
    <property type="match status" value="1"/>
</dbReference>
<dbReference type="PANTHER" id="PTHR12176:SF80">
    <property type="entry name" value="EEF1A LYSINE METHYLTRANSFERASE 4"/>
    <property type="match status" value="1"/>
</dbReference>
<dbReference type="InterPro" id="IPR051419">
    <property type="entry name" value="Lys/N-term_MeTrsfase_sf"/>
</dbReference>
<keyword evidence="7" id="KW-1185">Reference proteome</keyword>
<feature type="domain" description="Methyltransferase" evidence="5">
    <location>
        <begin position="210"/>
        <end position="274"/>
    </location>
</feature>
<gene>
    <name evidence="6" type="ORF">FQN60_016179</name>
</gene>
<keyword evidence="2" id="KW-0489">Methyltransferase</keyword>
<dbReference type="InterPro" id="IPR029063">
    <property type="entry name" value="SAM-dependent_MTases_sf"/>
</dbReference>
<dbReference type="Pfam" id="PF13649">
    <property type="entry name" value="Methyltransf_25"/>
    <property type="match status" value="1"/>
</dbReference>
<dbReference type="AlphaFoldDB" id="A0A5J5D048"/>
<dbReference type="InterPro" id="IPR041698">
    <property type="entry name" value="Methyltransf_25"/>
</dbReference>
<dbReference type="EMBL" id="VOFY01000012">
    <property type="protein sequence ID" value="KAA8587317.1"/>
    <property type="molecule type" value="Genomic_DNA"/>
</dbReference>
<evidence type="ECO:0000256" key="3">
    <source>
        <dbReference type="ARBA" id="ARBA00022679"/>
    </source>
</evidence>
<dbReference type="GO" id="GO:0008168">
    <property type="term" value="F:methyltransferase activity"/>
    <property type="evidence" value="ECO:0007669"/>
    <property type="project" value="UniProtKB-KW"/>
</dbReference>
<proteinExistence type="inferred from homology"/>
<evidence type="ECO:0000256" key="2">
    <source>
        <dbReference type="ARBA" id="ARBA00022603"/>
    </source>
</evidence>
<protein>
    <recommendedName>
        <fullName evidence="5">Methyltransferase domain-containing protein</fullName>
    </recommendedName>
</protein>
<dbReference type="PANTHER" id="PTHR12176">
    <property type="entry name" value="SAM-DEPENDENT METHYLTRANSFERASE SUPERFAMILY PROTEIN"/>
    <property type="match status" value="1"/>
</dbReference>
<keyword evidence="3" id="KW-0808">Transferase</keyword>
<evidence type="ECO:0000259" key="5">
    <source>
        <dbReference type="Pfam" id="PF13649"/>
    </source>
</evidence>
<sequence length="351" mass="38731">MLFRTCEHRLSSALATVHILNVSKPIWVCEQVPCMPLTSWSFHCCARLTSEIAALIFQTAGSLAGVPHPPPLLTIDGLCSVYVDGSHLIAHKHQLVSQTQNESSVFDDSLATINVVTTPRNDTHSSEPSAWKKKSHAHTHSCVSGGNPLETMSGMLWGFERGVREGFHPPLESTKPGHETQQQTLILTINSIVDVDRLSLLVLTFFEMEGCGNSSLSGDMYSAGYHSITNIDYSSVCISAMRARYNECPPMTWHEMDVRQLSFPNASFDVILEKATLDAIMVEEKTPWEVSPHTAGIIHQALSELTYTVWSALQLLDGALTTNRINVTTTMFWPLAVLDPNTLRQDNAAID</sequence>